<name>A0A438DCH5_VITVI</name>
<dbReference type="PANTHER" id="PTHR33116:SF78">
    <property type="entry name" value="OS12G0587133 PROTEIN"/>
    <property type="match status" value="1"/>
</dbReference>
<organism evidence="1 2">
    <name type="scientific">Vitis vinifera</name>
    <name type="common">Grape</name>
    <dbReference type="NCBI Taxonomy" id="29760"/>
    <lineage>
        <taxon>Eukaryota</taxon>
        <taxon>Viridiplantae</taxon>
        <taxon>Streptophyta</taxon>
        <taxon>Embryophyta</taxon>
        <taxon>Tracheophyta</taxon>
        <taxon>Spermatophyta</taxon>
        <taxon>Magnoliopsida</taxon>
        <taxon>eudicotyledons</taxon>
        <taxon>Gunneridae</taxon>
        <taxon>Pentapetalae</taxon>
        <taxon>rosids</taxon>
        <taxon>Vitales</taxon>
        <taxon>Vitaceae</taxon>
        <taxon>Viteae</taxon>
        <taxon>Vitis</taxon>
    </lineage>
</organism>
<reference evidence="1 2" key="1">
    <citation type="journal article" date="2018" name="PLoS Genet.">
        <title>Population sequencing reveals clonal diversity and ancestral inbreeding in the grapevine cultivar Chardonnay.</title>
        <authorList>
            <person name="Roach M.J."/>
            <person name="Johnson D.L."/>
            <person name="Bohlmann J."/>
            <person name="van Vuuren H.J."/>
            <person name="Jones S.J."/>
            <person name="Pretorius I.S."/>
            <person name="Schmidt S.A."/>
            <person name="Borneman A.R."/>
        </authorList>
    </citation>
    <scope>NUCLEOTIDE SEQUENCE [LARGE SCALE GENOMIC DNA]</scope>
    <source>
        <strain evidence="2">cv. Chardonnay</strain>
        <tissue evidence="1">Leaf</tissue>
    </source>
</reference>
<accession>A0A438DCH5</accession>
<evidence type="ECO:0000313" key="1">
    <source>
        <dbReference type="EMBL" id="RVW33164.1"/>
    </source>
</evidence>
<proteinExistence type="predicted"/>
<dbReference type="Proteomes" id="UP000288805">
    <property type="component" value="Unassembled WGS sequence"/>
</dbReference>
<sequence>MWLKVEGFKDLIRCRWQGMVVRGSPSYRLAVKLKELKQNLKIWNREVFGNLKRNKVEALQQVELWDLVERERSLIDEELIRKKEAKEGYAKWVSLEETHWRQLSRELWLREGDRNTSLGWKANIRGLQLKHISQSEAEVLELPFSKSEIHAALMERNEDKAPGPDGFTMAFWQSSWEGCVKGTLFPPTCSSWEWKSASGLKINLDKSEVIPVGEVEGVNKMAIEIGCRVGQLPAVYLGLPLGAPNKVISVRDGVEEKVRRRLALWKHQYISKGGRITLIKSTMASMPLYQMSLFRMPKSVARRFACAKKELWKKVLEAKYGQEDFGWRTRKTNGGGKRQQNQILDRSLVRELCAVPKFPESLCHGCLLECHGGRDVGPEFWLRWVESKGYVGGRLGVWKEGRDGLFRVKKAYNVLAAPLSPFS</sequence>
<dbReference type="PANTHER" id="PTHR33116">
    <property type="entry name" value="REVERSE TRANSCRIPTASE ZINC-BINDING DOMAIN-CONTAINING PROTEIN-RELATED-RELATED"/>
    <property type="match status" value="1"/>
</dbReference>
<protein>
    <submittedName>
        <fullName evidence="1">Uncharacterized protein</fullName>
    </submittedName>
</protein>
<comment type="caution">
    <text evidence="1">The sequence shown here is derived from an EMBL/GenBank/DDBJ whole genome shotgun (WGS) entry which is preliminary data.</text>
</comment>
<evidence type="ECO:0000313" key="2">
    <source>
        <dbReference type="Proteomes" id="UP000288805"/>
    </source>
</evidence>
<gene>
    <name evidence="1" type="ORF">CK203_094844</name>
</gene>
<dbReference type="EMBL" id="QGNW01001689">
    <property type="protein sequence ID" value="RVW33164.1"/>
    <property type="molecule type" value="Genomic_DNA"/>
</dbReference>
<dbReference type="AlphaFoldDB" id="A0A438DCH5"/>